<organism evidence="2 3">
    <name type="scientific">Lineolata rhizophorae</name>
    <dbReference type="NCBI Taxonomy" id="578093"/>
    <lineage>
        <taxon>Eukaryota</taxon>
        <taxon>Fungi</taxon>
        <taxon>Dikarya</taxon>
        <taxon>Ascomycota</taxon>
        <taxon>Pezizomycotina</taxon>
        <taxon>Dothideomycetes</taxon>
        <taxon>Dothideomycetes incertae sedis</taxon>
        <taxon>Lineolatales</taxon>
        <taxon>Lineolataceae</taxon>
        <taxon>Lineolata</taxon>
    </lineage>
</organism>
<feature type="region of interest" description="Disordered" evidence="1">
    <location>
        <begin position="1"/>
        <end position="126"/>
    </location>
</feature>
<dbReference type="AlphaFoldDB" id="A0A6A6NLS6"/>
<keyword evidence="3" id="KW-1185">Reference proteome</keyword>
<feature type="compositionally biased region" description="Low complexity" evidence="1">
    <location>
        <begin position="23"/>
        <end position="41"/>
    </location>
</feature>
<protein>
    <submittedName>
        <fullName evidence="2">Uncharacterized protein</fullName>
    </submittedName>
</protein>
<feature type="compositionally biased region" description="Low complexity" evidence="1">
    <location>
        <begin position="50"/>
        <end position="62"/>
    </location>
</feature>
<dbReference type="EMBL" id="MU001705">
    <property type="protein sequence ID" value="KAF2452675.1"/>
    <property type="molecule type" value="Genomic_DNA"/>
</dbReference>
<reference evidence="2" key="1">
    <citation type="journal article" date="2020" name="Stud. Mycol.">
        <title>101 Dothideomycetes genomes: a test case for predicting lifestyles and emergence of pathogens.</title>
        <authorList>
            <person name="Haridas S."/>
            <person name="Albert R."/>
            <person name="Binder M."/>
            <person name="Bloem J."/>
            <person name="Labutti K."/>
            <person name="Salamov A."/>
            <person name="Andreopoulos B."/>
            <person name="Baker S."/>
            <person name="Barry K."/>
            <person name="Bills G."/>
            <person name="Bluhm B."/>
            <person name="Cannon C."/>
            <person name="Castanera R."/>
            <person name="Culley D."/>
            <person name="Daum C."/>
            <person name="Ezra D."/>
            <person name="Gonzalez J."/>
            <person name="Henrissat B."/>
            <person name="Kuo A."/>
            <person name="Liang C."/>
            <person name="Lipzen A."/>
            <person name="Lutzoni F."/>
            <person name="Magnuson J."/>
            <person name="Mondo S."/>
            <person name="Nolan M."/>
            <person name="Ohm R."/>
            <person name="Pangilinan J."/>
            <person name="Park H.-J."/>
            <person name="Ramirez L."/>
            <person name="Alfaro M."/>
            <person name="Sun H."/>
            <person name="Tritt A."/>
            <person name="Yoshinaga Y."/>
            <person name="Zwiers L.-H."/>
            <person name="Turgeon B."/>
            <person name="Goodwin S."/>
            <person name="Spatafora J."/>
            <person name="Crous P."/>
            <person name="Grigoriev I."/>
        </authorList>
    </citation>
    <scope>NUCLEOTIDE SEQUENCE</scope>
    <source>
        <strain evidence="2">ATCC 16933</strain>
    </source>
</reference>
<name>A0A6A6NLS6_9PEZI</name>
<dbReference type="Proteomes" id="UP000799766">
    <property type="component" value="Unassembled WGS sequence"/>
</dbReference>
<evidence type="ECO:0000256" key="1">
    <source>
        <dbReference type="SAM" id="MobiDB-lite"/>
    </source>
</evidence>
<accession>A0A6A6NLS6</accession>
<proteinExistence type="predicted"/>
<feature type="compositionally biased region" description="Low complexity" evidence="1">
    <location>
        <begin position="91"/>
        <end position="110"/>
    </location>
</feature>
<gene>
    <name evidence="2" type="ORF">BDY21DRAFT_358390</name>
</gene>
<sequence>MPATRSRISAAYSAALKQPRPFSRMTRASSCSRSRSRAPLGPARPPPPYSSATSSSCSSSRPNGCVSRPAAAALPTRSATRSSPCLPPSPSFSSPPFTSFSSSASGSSIGPGSGSPPTALPPRARRKLPPLRRCLATRSCARLLWLVARRGTGGDGGASASVSATSSAVRCSCC</sequence>
<evidence type="ECO:0000313" key="3">
    <source>
        <dbReference type="Proteomes" id="UP000799766"/>
    </source>
</evidence>
<evidence type="ECO:0000313" key="2">
    <source>
        <dbReference type="EMBL" id="KAF2452675.1"/>
    </source>
</evidence>